<dbReference type="PANTHER" id="PTHR22898:SF4">
    <property type="entry name" value="GALACTOSIDE 2-ALPHA-L-FUCOSYLTRANSFERASE-RELATED"/>
    <property type="match status" value="1"/>
</dbReference>
<keyword evidence="3" id="KW-0812">Transmembrane</keyword>
<evidence type="ECO:0000256" key="2">
    <source>
        <dbReference type="ARBA" id="ARBA00022679"/>
    </source>
</evidence>
<evidence type="ECO:0000256" key="1">
    <source>
        <dbReference type="ARBA" id="ARBA00022676"/>
    </source>
</evidence>
<evidence type="ECO:0000313" key="4">
    <source>
        <dbReference type="Proteomes" id="UP000095282"/>
    </source>
</evidence>
<dbReference type="CDD" id="cd11301">
    <property type="entry name" value="Fut1_Fut2_like"/>
    <property type="match status" value="1"/>
</dbReference>
<dbReference type="GO" id="GO:0005975">
    <property type="term" value="P:carbohydrate metabolic process"/>
    <property type="evidence" value="ECO:0007669"/>
    <property type="project" value="InterPro"/>
</dbReference>
<dbReference type="AlphaFoldDB" id="A0A1I7UID8"/>
<keyword evidence="2" id="KW-0808">Transferase</keyword>
<dbReference type="Pfam" id="PF01531">
    <property type="entry name" value="Glyco_transf_11"/>
    <property type="match status" value="1"/>
</dbReference>
<dbReference type="PANTHER" id="PTHR22898">
    <property type="entry name" value="UNCHARACTERIZED GLYCOSOL TRANSFERASE-RELATED"/>
    <property type="match status" value="1"/>
</dbReference>
<keyword evidence="3" id="KW-0472">Membrane</keyword>
<dbReference type="InterPro" id="IPR052501">
    <property type="entry name" value="Alpha-1-2_FucT"/>
</dbReference>
<dbReference type="GO" id="GO:0016020">
    <property type="term" value="C:membrane"/>
    <property type="evidence" value="ECO:0007669"/>
    <property type="project" value="InterPro"/>
</dbReference>
<accession>A0A1I7UID8</accession>
<name>A0A1I7UID8_9PELO</name>
<keyword evidence="1" id="KW-0328">Glycosyltransferase</keyword>
<feature type="transmembrane region" description="Helical" evidence="3">
    <location>
        <begin position="53"/>
        <end position="72"/>
    </location>
</feature>
<dbReference type="InterPro" id="IPR002516">
    <property type="entry name" value="Glyco_trans_11"/>
</dbReference>
<dbReference type="WBParaSite" id="Csp11.Scaffold629.g9632.t2">
    <property type="protein sequence ID" value="Csp11.Scaffold629.g9632.t2"/>
    <property type="gene ID" value="Csp11.Scaffold629.g9632"/>
</dbReference>
<organism evidence="4 5">
    <name type="scientific">Caenorhabditis tropicalis</name>
    <dbReference type="NCBI Taxonomy" id="1561998"/>
    <lineage>
        <taxon>Eukaryota</taxon>
        <taxon>Metazoa</taxon>
        <taxon>Ecdysozoa</taxon>
        <taxon>Nematoda</taxon>
        <taxon>Chromadorea</taxon>
        <taxon>Rhabditida</taxon>
        <taxon>Rhabditina</taxon>
        <taxon>Rhabditomorpha</taxon>
        <taxon>Rhabditoidea</taxon>
        <taxon>Rhabditidae</taxon>
        <taxon>Peloderinae</taxon>
        <taxon>Caenorhabditis</taxon>
    </lineage>
</organism>
<proteinExistence type="predicted"/>
<feature type="transmembrane region" description="Helical" evidence="3">
    <location>
        <begin position="12"/>
        <end position="32"/>
    </location>
</feature>
<keyword evidence="3" id="KW-1133">Transmembrane helix</keyword>
<keyword evidence="4" id="KW-1185">Reference proteome</keyword>
<dbReference type="eggNOG" id="ENOG502SGEF">
    <property type="taxonomic scope" value="Eukaryota"/>
</dbReference>
<dbReference type="Proteomes" id="UP000095282">
    <property type="component" value="Unplaced"/>
</dbReference>
<protein>
    <submittedName>
        <fullName evidence="5">L-Fucosyltransferase</fullName>
    </submittedName>
</protein>
<sequence length="321" mass="37920">MIIWSKPNKAYLIVIATSITVFTFIIWCILPYDYSHIRRTTHCDTSRRNEERYLLFPMFTIISGSGLGNQLFEIFSLLGMAQKLNRTAIFNKKDWFLRFRLKNVHKKIPKIAEQVETMDIEVRTPRGHIGQRSFKYFSSMESTIREWLKPPKEEITYLETMINREDVSRHKICVHVRRGDFLTDGGHAGTEADFTIEAIDYLYRMTPGVVMIFSNEQQWVKEEVLRRSTHKMDIRIMPTPHDLPFKDLYFSQVYCDTVLITAPSSTFGWWIGYLSRNQSSVYYRDIRGMDDPVKFQMVDDDFFPEKWKKLEIFNGTVAVKL</sequence>
<reference evidence="5" key="1">
    <citation type="submission" date="2016-11" db="UniProtKB">
        <authorList>
            <consortium name="WormBaseParasite"/>
        </authorList>
    </citation>
    <scope>IDENTIFICATION</scope>
</reference>
<evidence type="ECO:0000313" key="5">
    <source>
        <dbReference type="WBParaSite" id="Csp11.Scaffold629.g9632.t2"/>
    </source>
</evidence>
<evidence type="ECO:0000256" key="3">
    <source>
        <dbReference type="SAM" id="Phobius"/>
    </source>
</evidence>
<dbReference type="GO" id="GO:0008107">
    <property type="term" value="F:galactoside 2-alpha-L-fucosyltransferase activity"/>
    <property type="evidence" value="ECO:0007669"/>
    <property type="project" value="InterPro"/>
</dbReference>
<dbReference type="STRING" id="1561998.A0A1I7UID8"/>